<protein>
    <recommendedName>
        <fullName evidence="2">Glycosyl transferase family 8</fullName>
    </recommendedName>
</protein>
<organism evidence="1">
    <name type="scientific">Roseomonas mucosa</name>
    <dbReference type="NCBI Taxonomy" id="207340"/>
    <lineage>
        <taxon>Bacteria</taxon>
        <taxon>Pseudomonadati</taxon>
        <taxon>Pseudomonadota</taxon>
        <taxon>Alphaproteobacteria</taxon>
        <taxon>Acetobacterales</taxon>
        <taxon>Roseomonadaceae</taxon>
        <taxon>Roseomonas</taxon>
    </lineage>
</organism>
<dbReference type="AlphaFoldDB" id="A0A4Y1MVG5"/>
<accession>A0A4Y1MVG5</accession>
<dbReference type="Gene3D" id="3.90.550.10">
    <property type="entry name" value="Spore Coat Polysaccharide Biosynthesis Protein SpsA, Chain A"/>
    <property type="match status" value="1"/>
</dbReference>
<evidence type="ECO:0000313" key="1">
    <source>
        <dbReference type="EMBL" id="AWV21968.1"/>
    </source>
</evidence>
<reference evidence="1" key="1">
    <citation type="submission" date="2017-12" db="EMBL/GenBank/DDBJ databases">
        <authorList>
            <person name="Martens C."/>
            <person name="Dahlstrom E."/>
            <person name="Barbian K."/>
            <person name="Sykora L."/>
            <person name="Ricklefs S."/>
            <person name="Bruno D."/>
            <person name="Anzick I."/>
            <person name="Myles I."/>
            <person name="Datta S.K."/>
        </authorList>
    </citation>
    <scope>NUCLEOTIDE SEQUENCE</scope>
    <source>
        <strain evidence="1">AD2</strain>
    </source>
</reference>
<dbReference type="InterPro" id="IPR029044">
    <property type="entry name" value="Nucleotide-diphossugar_trans"/>
</dbReference>
<name>A0A4Y1MVG5_9PROT</name>
<dbReference type="EMBL" id="CP025189">
    <property type="protein sequence ID" value="AWV21968.1"/>
    <property type="molecule type" value="Genomic_DNA"/>
</dbReference>
<evidence type="ECO:0008006" key="2">
    <source>
        <dbReference type="Google" id="ProtNLM"/>
    </source>
</evidence>
<dbReference type="SUPFAM" id="SSF53448">
    <property type="entry name" value="Nucleotide-diphospho-sugar transferases"/>
    <property type="match status" value="1"/>
</dbReference>
<proteinExistence type="predicted"/>
<sequence>MTKIQQNDLSIITGADDRHIDYLYGLLNSLRTFNDSEYPIYVIDFGFSEEQRIRLSEKYPEASIIPVVWIDDDIARMREEPGVMQIEGIDYILSTMRKLTLASFDKSKFFLWLDADTLVLQPMSCWLPTPQEGKIIAGRNSRREIAFQFKNRSPMIREALADHLLKTLGISQITANTFNSGVIIADSNYYRTVVQWARDHFLINFGPYLMGDQAILNVAMSLQRQEVCDLPAGINVSISSPNGKADLVRNSYNGRDHVGIDVGNGTVSVYHFLVIKPHLHKNKDHPVCQLLSYWKNAEIAPRGFEKRPSHVSAN</sequence>
<gene>
    <name evidence="1" type="ORF">RADP37_05319</name>
</gene>